<evidence type="ECO:0000256" key="4">
    <source>
        <dbReference type="ARBA" id="ARBA00022490"/>
    </source>
</evidence>
<dbReference type="CDD" id="cd05794">
    <property type="entry name" value="S1_EF-P_repeat_2"/>
    <property type="match status" value="1"/>
</dbReference>
<evidence type="ECO:0000256" key="9">
    <source>
        <dbReference type="RuleBase" id="RU004389"/>
    </source>
</evidence>
<dbReference type="SUPFAM" id="SSF50104">
    <property type="entry name" value="Translation proteins SH3-like domain"/>
    <property type="match status" value="1"/>
</dbReference>
<evidence type="ECO:0000256" key="8">
    <source>
        <dbReference type="NCBIfam" id="TIGR00038"/>
    </source>
</evidence>
<dbReference type="PROSITE" id="PS01275">
    <property type="entry name" value="EFP"/>
    <property type="match status" value="1"/>
</dbReference>
<dbReference type="SUPFAM" id="SSF50249">
    <property type="entry name" value="Nucleic acid-binding proteins"/>
    <property type="match status" value="2"/>
</dbReference>
<dbReference type="UniPathway" id="UPA00345"/>
<sequence>MIEVSDLRKGMVIMYEGEPYRVIDVNKHHMAMGRGLVRTKLKNVKTGLVRDVTFSSGDRVAEAELSFRKAQYLYNDGDHYHFMCLDDYEQLTFSEEEIGDAKWYLTENLEVDILMLEESPIGIQLPNVVVLRVVETEPSFKGDTVAGGGKPAVLETGLRITVPFFVEKDELIKVDTRTGEYVERA</sequence>
<dbReference type="InterPro" id="IPR014722">
    <property type="entry name" value="Rib_uL2_dom2"/>
</dbReference>
<evidence type="ECO:0000256" key="6">
    <source>
        <dbReference type="ARBA" id="ARBA00022917"/>
    </source>
</evidence>
<proteinExistence type="inferred from homology"/>
<keyword evidence="6 7" id="KW-0648">Protein biosynthesis</keyword>
<evidence type="ECO:0000256" key="2">
    <source>
        <dbReference type="ARBA" id="ARBA00004815"/>
    </source>
</evidence>
<dbReference type="Gene3D" id="2.30.30.30">
    <property type="match status" value="1"/>
</dbReference>
<organism evidence="12 13">
    <name type="scientific">Pseudothermotoga hypogea DSM 11164 = NBRC 106472</name>
    <dbReference type="NCBI Taxonomy" id="1123384"/>
    <lineage>
        <taxon>Bacteria</taxon>
        <taxon>Thermotogati</taxon>
        <taxon>Thermotogota</taxon>
        <taxon>Thermotogae</taxon>
        <taxon>Thermotogales</taxon>
        <taxon>Thermotogaceae</taxon>
        <taxon>Pseudothermotoga</taxon>
    </lineage>
</organism>
<comment type="function">
    <text evidence="7">Involved in peptide bond synthesis. Stimulates efficient translation and peptide-bond synthesis on native or reconstituted 70S ribosomes in vitro. Probably functions indirectly by altering the affinity of the ribosome for aminoacyl-tRNA, thus increasing their reactivity as acceptors for peptidyl transferase.</text>
</comment>
<dbReference type="InterPro" id="IPR011768">
    <property type="entry name" value="Transl_elongation_fac_P"/>
</dbReference>
<dbReference type="InterPro" id="IPR015365">
    <property type="entry name" value="Elong-fact-P_C"/>
</dbReference>
<dbReference type="FunFam" id="2.40.50.140:FF:000009">
    <property type="entry name" value="Elongation factor P"/>
    <property type="match status" value="1"/>
</dbReference>
<evidence type="ECO:0000313" key="13">
    <source>
        <dbReference type="Proteomes" id="UP000077469"/>
    </source>
</evidence>
<evidence type="ECO:0000256" key="3">
    <source>
        <dbReference type="ARBA" id="ARBA00009479"/>
    </source>
</evidence>
<dbReference type="InterPro" id="IPR001059">
    <property type="entry name" value="Transl_elong_P/YeiP_cen"/>
</dbReference>
<dbReference type="Gene3D" id="2.40.50.140">
    <property type="entry name" value="Nucleic acid-binding proteins"/>
    <property type="match status" value="2"/>
</dbReference>
<evidence type="ECO:0000313" key="12">
    <source>
        <dbReference type="EMBL" id="AJC74186.1"/>
    </source>
</evidence>
<feature type="domain" description="Elongation factor P C-terminal" evidence="10">
    <location>
        <begin position="129"/>
        <end position="184"/>
    </location>
</feature>
<accession>A0A0X1KS92</accession>
<dbReference type="OrthoDB" id="9801844at2"/>
<evidence type="ECO:0000256" key="5">
    <source>
        <dbReference type="ARBA" id="ARBA00022768"/>
    </source>
</evidence>
<dbReference type="Proteomes" id="UP000077469">
    <property type="component" value="Chromosome"/>
</dbReference>
<name>A0A0X1KS92_9THEM</name>
<dbReference type="GO" id="GO:0043043">
    <property type="term" value="P:peptide biosynthetic process"/>
    <property type="evidence" value="ECO:0007669"/>
    <property type="project" value="InterPro"/>
</dbReference>
<reference evidence="12 13" key="1">
    <citation type="submission" date="2014-01" db="EMBL/GenBank/DDBJ databases">
        <title>Genome sequencing of Thermotog hypogea.</title>
        <authorList>
            <person name="Zhang X."/>
            <person name="Alvare G."/>
            <person name="Fristensky B."/>
            <person name="Chen L."/>
            <person name="Suen T."/>
            <person name="Chen Q."/>
            <person name="Ma K."/>
        </authorList>
    </citation>
    <scope>NUCLEOTIDE SEQUENCE [LARGE SCALE GENOMIC DNA]</scope>
    <source>
        <strain evidence="12 13">DSM 11164</strain>
    </source>
</reference>
<dbReference type="PIRSF" id="PIRSF005901">
    <property type="entry name" value="EF-P"/>
    <property type="match status" value="1"/>
</dbReference>
<keyword evidence="13" id="KW-1185">Reference proteome</keyword>
<dbReference type="EMBL" id="CP007141">
    <property type="protein sequence ID" value="AJC74186.1"/>
    <property type="molecule type" value="Genomic_DNA"/>
</dbReference>
<dbReference type="InterPro" id="IPR013185">
    <property type="entry name" value="Transl_elong_KOW-like"/>
</dbReference>
<dbReference type="CDD" id="cd04470">
    <property type="entry name" value="S1_EF-P_repeat_1"/>
    <property type="match status" value="1"/>
</dbReference>
<dbReference type="PANTHER" id="PTHR30053:SF12">
    <property type="entry name" value="ELONGATION FACTOR P (EF-P) FAMILY PROTEIN"/>
    <property type="match status" value="1"/>
</dbReference>
<protein>
    <recommendedName>
        <fullName evidence="7 8">Elongation factor P</fullName>
        <shortName evidence="7">EF-P</shortName>
    </recommendedName>
</protein>
<dbReference type="FunFam" id="2.40.50.140:FF:000004">
    <property type="entry name" value="Elongation factor P"/>
    <property type="match status" value="1"/>
</dbReference>
<dbReference type="NCBIfam" id="NF001810">
    <property type="entry name" value="PRK00529.1"/>
    <property type="match status" value="1"/>
</dbReference>
<dbReference type="HAMAP" id="MF_00141">
    <property type="entry name" value="EF_P"/>
    <property type="match status" value="1"/>
</dbReference>
<dbReference type="InterPro" id="IPR012340">
    <property type="entry name" value="NA-bd_OB-fold"/>
</dbReference>
<dbReference type="InterPro" id="IPR013852">
    <property type="entry name" value="Transl_elong_P/YeiP_CS"/>
</dbReference>
<dbReference type="AlphaFoldDB" id="A0A0X1KS92"/>
<dbReference type="KEGG" id="phy:AJ81_08345"/>
<dbReference type="InterPro" id="IPR008991">
    <property type="entry name" value="Translation_prot_SH3-like_sf"/>
</dbReference>
<dbReference type="PANTHER" id="PTHR30053">
    <property type="entry name" value="ELONGATION FACTOR P"/>
    <property type="match status" value="1"/>
</dbReference>
<dbReference type="SMART" id="SM01185">
    <property type="entry name" value="EFP"/>
    <property type="match status" value="1"/>
</dbReference>
<evidence type="ECO:0000256" key="7">
    <source>
        <dbReference type="HAMAP-Rule" id="MF_00141"/>
    </source>
</evidence>
<dbReference type="GO" id="GO:0003746">
    <property type="term" value="F:translation elongation factor activity"/>
    <property type="evidence" value="ECO:0007669"/>
    <property type="project" value="UniProtKB-UniRule"/>
</dbReference>
<comment type="subcellular location">
    <subcellularLocation>
        <location evidence="1 7">Cytoplasm</location>
    </subcellularLocation>
</comment>
<dbReference type="PATRIC" id="fig|1123384.7.peg.1673"/>
<dbReference type="Pfam" id="PF08207">
    <property type="entry name" value="EFP_N"/>
    <property type="match status" value="1"/>
</dbReference>
<gene>
    <name evidence="7" type="primary">efp</name>
    <name evidence="12" type="ORF">AJ81_08345</name>
</gene>
<feature type="domain" description="Translation elongation factor P/YeiP central" evidence="11">
    <location>
        <begin position="67"/>
        <end position="121"/>
    </location>
</feature>
<dbReference type="RefSeq" id="WP_031505082.1">
    <property type="nucleotide sequence ID" value="NC_022795.1"/>
</dbReference>
<comment type="similarity">
    <text evidence="3 7 9">Belongs to the elongation factor P family.</text>
</comment>
<dbReference type="NCBIfam" id="TIGR00038">
    <property type="entry name" value="efp"/>
    <property type="match status" value="1"/>
</dbReference>
<evidence type="ECO:0000259" key="10">
    <source>
        <dbReference type="SMART" id="SM00841"/>
    </source>
</evidence>
<dbReference type="STRING" id="1123384.AJ81_08345"/>
<dbReference type="GO" id="GO:0005829">
    <property type="term" value="C:cytosol"/>
    <property type="evidence" value="ECO:0007669"/>
    <property type="project" value="UniProtKB-ARBA"/>
</dbReference>
<dbReference type="FunFam" id="2.30.30.30:FF:000003">
    <property type="entry name" value="Elongation factor P"/>
    <property type="match status" value="1"/>
</dbReference>
<comment type="pathway">
    <text evidence="2 7">Protein biosynthesis; polypeptide chain elongation.</text>
</comment>
<keyword evidence="5 7" id="KW-0251">Elongation factor</keyword>
<dbReference type="SMART" id="SM00841">
    <property type="entry name" value="Elong-fact-P_C"/>
    <property type="match status" value="1"/>
</dbReference>
<dbReference type="Pfam" id="PF01132">
    <property type="entry name" value="EFP"/>
    <property type="match status" value="1"/>
</dbReference>
<evidence type="ECO:0000259" key="11">
    <source>
        <dbReference type="SMART" id="SM01185"/>
    </source>
</evidence>
<keyword evidence="4 7" id="KW-0963">Cytoplasm</keyword>
<evidence type="ECO:0000256" key="1">
    <source>
        <dbReference type="ARBA" id="ARBA00004496"/>
    </source>
</evidence>
<dbReference type="PaxDb" id="1123384-AJ81_08345"/>
<dbReference type="InterPro" id="IPR020599">
    <property type="entry name" value="Transl_elong_fac_P/YeiP"/>
</dbReference>
<dbReference type="Pfam" id="PF09285">
    <property type="entry name" value="Elong-fact-P_C"/>
    <property type="match status" value="1"/>
</dbReference>